<keyword evidence="3" id="KW-0732">Signal</keyword>
<dbReference type="SMART" id="SM00028">
    <property type="entry name" value="TPR"/>
    <property type="match status" value="3"/>
</dbReference>
<dbReference type="OrthoDB" id="9763354at2"/>
<dbReference type="Gene3D" id="1.25.40.10">
    <property type="entry name" value="Tetratricopeptide repeat domain"/>
    <property type="match status" value="4"/>
</dbReference>
<keyword evidence="2" id="KW-0175">Coiled coil</keyword>
<dbReference type="SUPFAM" id="SSF48452">
    <property type="entry name" value="TPR-like"/>
    <property type="match status" value="2"/>
</dbReference>
<accession>A0A3S9MWD9</accession>
<evidence type="ECO:0000313" key="5">
    <source>
        <dbReference type="Proteomes" id="UP000279600"/>
    </source>
</evidence>
<evidence type="ECO:0000256" key="3">
    <source>
        <dbReference type="SAM" id="SignalP"/>
    </source>
</evidence>
<name>A0A3S9MWD9_9FLAO</name>
<dbReference type="RefSeq" id="WP_126445967.1">
    <property type="nucleotide sequence ID" value="NZ_CP034549.1"/>
</dbReference>
<proteinExistence type="predicted"/>
<keyword evidence="5" id="KW-1185">Reference proteome</keyword>
<organism evidence="4 5">
    <name type="scientific">Nonlabens ponticola</name>
    <dbReference type="NCBI Taxonomy" id="2496866"/>
    <lineage>
        <taxon>Bacteria</taxon>
        <taxon>Pseudomonadati</taxon>
        <taxon>Bacteroidota</taxon>
        <taxon>Flavobacteriia</taxon>
        <taxon>Flavobacteriales</taxon>
        <taxon>Flavobacteriaceae</taxon>
        <taxon>Nonlabens</taxon>
    </lineage>
</organism>
<evidence type="ECO:0000256" key="2">
    <source>
        <dbReference type="SAM" id="Coils"/>
    </source>
</evidence>
<feature type="repeat" description="TPR" evidence="1">
    <location>
        <begin position="17"/>
        <end position="50"/>
    </location>
</feature>
<keyword evidence="1" id="KW-0802">TPR repeat</keyword>
<sequence length="596" mass="68861">MKYLLIVLFLATSYTLAGQNLQLAENYADQGEYDKAYAIYSKAYQKNKRNINFLKRMVEMQQQLENYTIVDSLLDAGEKFVRAKTIFPLLRGYNLTLQGQDTLAAAYYNETLESVDSLPNTGMMIAKEFEKRSLLPQAIESYERAMAANEKYNYSFQVARLYGEQGKLDKMFASYVDLIEKNEGYLPRAQATFSIYITDDAANTSNKELRKVLLTRVRQQPRAIYNELLSWLFVQQKDYNAAFVQEKALYNRDKESIQRLQNLAVDAYRNKDYDAASNILNYVVEETQVAQIKYVAQVLILQIRTDQATVDEYAQIDADYQSLLDLYGRDARSFSLQQAYARFLAFKADQPDRAIDLLTDLKNQPQGKFQKANVKMLLADILVLKEQFNRALILYSQIPNDLPNSDLAQESQFKVARTSYYQGDFKWSLTQLKVLRNAASKLIANDAMQLSLTISDHSMHDTTYVALSAFAKAELKQYQNKNEQALSMYSSLLQDHKGDPIEDEALLRQAQLFELQGENELARKNYEKLIEFYGDGILADDALYELALLFESKLIMPEKAQELYEKIIYNHADSIFFIDARRRYRKLRGDFETNET</sequence>
<dbReference type="Proteomes" id="UP000279600">
    <property type="component" value="Chromosome"/>
</dbReference>
<evidence type="ECO:0000256" key="1">
    <source>
        <dbReference type="PROSITE-ProRule" id="PRU00339"/>
    </source>
</evidence>
<dbReference type="EMBL" id="CP034549">
    <property type="protein sequence ID" value="AZQ43500.1"/>
    <property type="molecule type" value="Genomic_DNA"/>
</dbReference>
<dbReference type="InterPro" id="IPR011990">
    <property type="entry name" value="TPR-like_helical_dom_sf"/>
</dbReference>
<dbReference type="AlphaFoldDB" id="A0A3S9MWD9"/>
<feature type="signal peptide" evidence="3">
    <location>
        <begin position="1"/>
        <end position="17"/>
    </location>
</feature>
<evidence type="ECO:0000313" key="4">
    <source>
        <dbReference type="EMBL" id="AZQ43500.1"/>
    </source>
</evidence>
<reference evidence="4 5" key="1">
    <citation type="submission" date="2018-12" db="EMBL/GenBank/DDBJ databases">
        <title>Complete genome of Nonlabens sp. MJ115.</title>
        <authorList>
            <person name="Choi H.S."/>
            <person name="Jung J."/>
        </authorList>
    </citation>
    <scope>NUCLEOTIDE SEQUENCE [LARGE SCALE GENOMIC DNA]</scope>
    <source>
        <strain evidence="4 5">MJ115</strain>
    </source>
</reference>
<dbReference type="PROSITE" id="PS50005">
    <property type="entry name" value="TPR"/>
    <property type="match status" value="1"/>
</dbReference>
<gene>
    <name evidence="4" type="ORF">EJ995_04345</name>
</gene>
<dbReference type="Pfam" id="PF13174">
    <property type="entry name" value="TPR_6"/>
    <property type="match status" value="2"/>
</dbReference>
<dbReference type="InterPro" id="IPR019734">
    <property type="entry name" value="TPR_rpt"/>
</dbReference>
<dbReference type="KEGG" id="noj:EJ995_04345"/>
<protein>
    <submittedName>
        <fullName evidence="4">Tetratricopeptide repeat protein</fullName>
    </submittedName>
</protein>
<feature type="coiled-coil region" evidence="2">
    <location>
        <begin position="468"/>
        <end position="495"/>
    </location>
</feature>
<feature type="chain" id="PRO_5019390259" evidence="3">
    <location>
        <begin position="18"/>
        <end position="596"/>
    </location>
</feature>